<dbReference type="Gene3D" id="3.30.565.10">
    <property type="entry name" value="Histidine kinase-like ATPase, C-terminal domain"/>
    <property type="match status" value="1"/>
</dbReference>
<evidence type="ECO:0000256" key="6">
    <source>
        <dbReference type="PROSITE-ProRule" id="PRU00169"/>
    </source>
</evidence>
<dbReference type="Proteomes" id="UP001500279">
    <property type="component" value="Unassembled WGS sequence"/>
</dbReference>
<dbReference type="SUPFAM" id="SSF47226">
    <property type="entry name" value="Histidine-containing phosphotransfer domain, HPT domain"/>
    <property type="match status" value="1"/>
</dbReference>
<dbReference type="SUPFAM" id="SSF55874">
    <property type="entry name" value="ATPase domain of HSP90 chaperone/DNA topoisomerase II/histidine kinase"/>
    <property type="match status" value="1"/>
</dbReference>
<dbReference type="Gene3D" id="1.10.287.130">
    <property type="match status" value="1"/>
</dbReference>
<evidence type="ECO:0000256" key="9">
    <source>
        <dbReference type="SAM" id="Phobius"/>
    </source>
</evidence>
<comment type="catalytic activity">
    <reaction evidence="1">
        <text>ATP + protein L-histidine = ADP + protein N-phospho-L-histidine.</text>
        <dbReference type="EC" id="2.7.13.3"/>
    </reaction>
</comment>
<dbReference type="Gene3D" id="3.40.50.2300">
    <property type="match status" value="1"/>
</dbReference>
<dbReference type="Pfam" id="PF02518">
    <property type="entry name" value="HATPase_c"/>
    <property type="match status" value="1"/>
</dbReference>
<dbReference type="CDD" id="cd16922">
    <property type="entry name" value="HATPase_EvgS-ArcB-TorS-like"/>
    <property type="match status" value="1"/>
</dbReference>
<dbReference type="InterPro" id="IPR036890">
    <property type="entry name" value="HATPase_C_sf"/>
</dbReference>
<gene>
    <name evidence="13" type="ORF">GCM10009107_09930</name>
</gene>
<dbReference type="PROSITE" id="PS50109">
    <property type="entry name" value="HIS_KIN"/>
    <property type="match status" value="1"/>
</dbReference>
<keyword evidence="7" id="KW-0175">Coiled coil</keyword>
<comment type="caution">
    <text evidence="13">The sequence shown here is derived from an EMBL/GenBank/DDBJ whole genome shotgun (WGS) entry which is preliminary data.</text>
</comment>
<dbReference type="InterPro" id="IPR005467">
    <property type="entry name" value="His_kinase_dom"/>
</dbReference>
<keyword evidence="9" id="KW-0812">Transmembrane</keyword>
<proteinExistence type="predicted"/>
<dbReference type="InterPro" id="IPR036641">
    <property type="entry name" value="HPT_dom_sf"/>
</dbReference>
<dbReference type="SMART" id="SM00388">
    <property type="entry name" value="HisKA"/>
    <property type="match status" value="1"/>
</dbReference>
<keyword evidence="9" id="KW-1133">Transmembrane helix</keyword>
<dbReference type="InterPro" id="IPR004358">
    <property type="entry name" value="Sig_transdc_His_kin-like_C"/>
</dbReference>
<dbReference type="EC" id="2.7.13.3" evidence="2"/>
<evidence type="ECO:0000256" key="8">
    <source>
        <dbReference type="SAM" id="MobiDB-lite"/>
    </source>
</evidence>
<evidence type="ECO:0000256" key="7">
    <source>
        <dbReference type="SAM" id="Coils"/>
    </source>
</evidence>
<feature type="domain" description="Histidine kinase" evidence="10">
    <location>
        <begin position="159"/>
        <end position="384"/>
    </location>
</feature>
<dbReference type="CDD" id="cd17546">
    <property type="entry name" value="REC_hyHK_CKI1_RcsC-like"/>
    <property type="match status" value="1"/>
</dbReference>
<feature type="compositionally biased region" description="Low complexity" evidence="8">
    <location>
        <begin position="556"/>
        <end position="571"/>
    </location>
</feature>
<protein>
    <recommendedName>
        <fullName evidence="2">histidine kinase</fullName>
        <ecNumber evidence="2">2.7.13.3</ecNumber>
    </recommendedName>
</protein>
<evidence type="ECO:0000256" key="2">
    <source>
        <dbReference type="ARBA" id="ARBA00012438"/>
    </source>
</evidence>
<dbReference type="Pfam" id="PF01627">
    <property type="entry name" value="Hpt"/>
    <property type="match status" value="1"/>
</dbReference>
<sequence>MATMNPSEFLAVAGVFFQATLALLFLSLARRSQMREAAYVAAGFGLWALVQLAMVFGLAGSPPGLLAAACWMPVTVLGIAALGSRLLRAQRQLSWQLSQQRSVAEQAMAQARASEARLAELAQQLQQRQAQWQEAQKALAEAREQAQVASRAKSEFLANMSHEIRTPMNAMQGLINLALRSRLDSRQRGYLNRARAAADTLLLIINDILDFSKIEAGKLVLEHRPFLLVQVLDKLQAAIGASAQDKGLTLKMDVPEDLPPVLVGDALRLEQVLVNLCANAVKFTARGEVRVAVRCTQQDSSGEVPNCTLVFAVHDTGVGIQPAQAERLFQPFDQLDPSSTRQHGGTGLGLAICKQLVALMGGKIGVQSKPGEGSEFSFDARLQVGTAEHASVLVQQREATAASQSTDPAAVPAMLRGKRVLLVEDNESNQIVAGDLLREYAGMEVQLARDGKEALACLRDHHFDLVLMDVQMPVMDGYQATALIRREARHQALPIIAMTAHALPSDRHKSLAVGMNDYVTKPFDPAQLFQVLVRWLAPRPVAASAPAMRPPPALPSPAAASLRTSSTAALPPDGDNTEEAVSFALGLQRCLSQRDLYRKVVQRFVSVHAEQPAQLAAALAREAWREAAALAHDLISTAGTIGAEGLSQTARALEQALNAGEATRWAALQATLALQHARVMQALTRYLDDQAAPHR</sequence>
<dbReference type="SUPFAM" id="SSF47384">
    <property type="entry name" value="Homodimeric domain of signal transducing histidine kinase"/>
    <property type="match status" value="1"/>
</dbReference>
<dbReference type="InterPro" id="IPR001789">
    <property type="entry name" value="Sig_transdc_resp-reg_receiver"/>
</dbReference>
<dbReference type="PROSITE" id="PS50894">
    <property type="entry name" value="HPT"/>
    <property type="match status" value="1"/>
</dbReference>
<reference evidence="13 14" key="1">
    <citation type="journal article" date="2019" name="Int. J. Syst. Evol. Microbiol.">
        <title>The Global Catalogue of Microorganisms (GCM) 10K type strain sequencing project: providing services to taxonomists for standard genome sequencing and annotation.</title>
        <authorList>
            <consortium name="The Broad Institute Genomics Platform"/>
            <consortium name="The Broad Institute Genome Sequencing Center for Infectious Disease"/>
            <person name="Wu L."/>
            <person name="Ma J."/>
        </authorList>
    </citation>
    <scope>NUCLEOTIDE SEQUENCE [LARGE SCALE GENOMIC DNA]</scope>
    <source>
        <strain evidence="13 14">JCM 15503</strain>
    </source>
</reference>
<feature type="transmembrane region" description="Helical" evidence="9">
    <location>
        <begin position="65"/>
        <end position="87"/>
    </location>
</feature>
<evidence type="ECO:0000313" key="14">
    <source>
        <dbReference type="Proteomes" id="UP001500279"/>
    </source>
</evidence>
<feature type="domain" description="Response regulatory" evidence="11">
    <location>
        <begin position="419"/>
        <end position="536"/>
    </location>
</feature>
<dbReference type="SMART" id="SM00387">
    <property type="entry name" value="HATPase_c"/>
    <property type="match status" value="1"/>
</dbReference>
<evidence type="ECO:0000259" key="11">
    <source>
        <dbReference type="PROSITE" id="PS50110"/>
    </source>
</evidence>
<feature type="transmembrane region" description="Helical" evidence="9">
    <location>
        <begin position="38"/>
        <end position="59"/>
    </location>
</feature>
<name>A0ABN1JQZ9_9BURK</name>
<dbReference type="InterPro" id="IPR003594">
    <property type="entry name" value="HATPase_dom"/>
</dbReference>
<dbReference type="PROSITE" id="PS50110">
    <property type="entry name" value="RESPONSE_REGULATORY"/>
    <property type="match status" value="1"/>
</dbReference>
<evidence type="ECO:0000256" key="5">
    <source>
        <dbReference type="PROSITE-ProRule" id="PRU00110"/>
    </source>
</evidence>
<keyword evidence="9" id="KW-0472">Membrane</keyword>
<feature type="coiled-coil region" evidence="7">
    <location>
        <begin position="104"/>
        <end position="152"/>
    </location>
</feature>
<dbReference type="PRINTS" id="PR00344">
    <property type="entry name" value="BCTRLSENSOR"/>
</dbReference>
<feature type="region of interest" description="Disordered" evidence="8">
    <location>
        <begin position="544"/>
        <end position="575"/>
    </location>
</feature>
<evidence type="ECO:0000259" key="12">
    <source>
        <dbReference type="PROSITE" id="PS50894"/>
    </source>
</evidence>
<dbReference type="SMART" id="SM00448">
    <property type="entry name" value="REC"/>
    <property type="match status" value="1"/>
</dbReference>
<accession>A0ABN1JQZ9</accession>
<dbReference type="EMBL" id="BAAAEW010000004">
    <property type="protein sequence ID" value="GAA0744432.1"/>
    <property type="molecule type" value="Genomic_DNA"/>
</dbReference>
<evidence type="ECO:0000256" key="1">
    <source>
        <dbReference type="ARBA" id="ARBA00000085"/>
    </source>
</evidence>
<dbReference type="CDD" id="cd00082">
    <property type="entry name" value="HisKA"/>
    <property type="match status" value="1"/>
</dbReference>
<keyword evidence="14" id="KW-1185">Reference proteome</keyword>
<dbReference type="InterPro" id="IPR036097">
    <property type="entry name" value="HisK_dim/P_sf"/>
</dbReference>
<evidence type="ECO:0000313" key="13">
    <source>
        <dbReference type="EMBL" id="GAA0744432.1"/>
    </source>
</evidence>
<feature type="domain" description="HPt" evidence="12">
    <location>
        <begin position="593"/>
        <end position="695"/>
    </location>
</feature>
<dbReference type="Pfam" id="PF00512">
    <property type="entry name" value="HisKA"/>
    <property type="match status" value="1"/>
</dbReference>
<organism evidence="13 14">
    <name type="scientific">Ideonella azotifigens</name>
    <dbReference type="NCBI Taxonomy" id="513160"/>
    <lineage>
        <taxon>Bacteria</taxon>
        <taxon>Pseudomonadati</taxon>
        <taxon>Pseudomonadota</taxon>
        <taxon>Betaproteobacteria</taxon>
        <taxon>Burkholderiales</taxon>
        <taxon>Sphaerotilaceae</taxon>
        <taxon>Ideonella</taxon>
    </lineage>
</organism>
<dbReference type="Gene3D" id="1.20.120.160">
    <property type="entry name" value="HPT domain"/>
    <property type="match status" value="1"/>
</dbReference>
<keyword evidence="3 6" id="KW-0597">Phosphoprotein</keyword>
<feature type="modified residue" description="4-aspartylphosphate" evidence="6">
    <location>
        <position position="469"/>
    </location>
</feature>
<dbReference type="SUPFAM" id="SSF52172">
    <property type="entry name" value="CheY-like"/>
    <property type="match status" value="1"/>
</dbReference>
<dbReference type="PANTHER" id="PTHR45339:SF5">
    <property type="entry name" value="HISTIDINE KINASE"/>
    <property type="match status" value="1"/>
</dbReference>
<dbReference type="InterPro" id="IPR003661">
    <property type="entry name" value="HisK_dim/P_dom"/>
</dbReference>
<keyword evidence="4" id="KW-0902">Two-component regulatory system</keyword>
<dbReference type="InterPro" id="IPR008207">
    <property type="entry name" value="Sig_transdc_His_kin_Hpt_dom"/>
</dbReference>
<dbReference type="InterPro" id="IPR011006">
    <property type="entry name" value="CheY-like_superfamily"/>
</dbReference>
<dbReference type="PANTHER" id="PTHR45339">
    <property type="entry name" value="HYBRID SIGNAL TRANSDUCTION HISTIDINE KINASE J"/>
    <property type="match status" value="1"/>
</dbReference>
<feature type="modified residue" description="Phosphohistidine" evidence="5">
    <location>
        <position position="632"/>
    </location>
</feature>
<evidence type="ECO:0000259" key="10">
    <source>
        <dbReference type="PROSITE" id="PS50109"/>
    </source>
</evidence>
<evidence type="ECO:0000256" key="4">
    <source>
        <dbReference type="ARBA" id="ARBA00023012"/>
    </source>
</evidence>
<feature type="transmembrane region" description="Helical" evidence="9">
    <location>
        <begin position="6"/>
        <end position="26"/>
    </location>
</feature>
<dbReference type="Pfam" id="PF00072">
    <property type="entry name" value="Response_reg"/>
    <property type="match status" value="1"/>
</dbReference>
<evidence type="ECO:0000256" key="3">
    <source>
        <dbReference type="ARBA" id="ARBA00022553"/>
    </source>
</evidence>